<dbReference type="GO" id="GO:0003677">
    <property type="term" value="F:DNA binding"/>
    <property type="evidence" value="ECO:0007669"/>
    <property type="project" value="InterPro"/>
</dbReference>
<reference evidence="3" key="1">
    <citation type="submission" date="2020-02" db="EMBL/GenBank/DDBJ databases">
        <authorList>
            <person name="Meier V. D."/>
        </authorList>
    </citation>
    <scope>NUCLEOTIDE SEQUENCE</scope>
    <source>
        <strain evidence="3">AVDCRST_MAG87</strain>
    </source>
</reference>
<gene>
    <name evidence="3" type="ORF">AVDCRST_MAG87-754</name>
</gene>
<dbReference type="EMBL" id="CADCWJ010000184">
    <property type="protein sequence ID" value="CAA9549587.1"/>
    <property type="molecule type" value="Genomic_DNA"/>
</dbReference>
<feature type="compositionally biased region" description="Basic residues" evidence="1">
    <location>
        <begin position="40"/>
        <end position="50"/>
    </location>
</feature>
<feature type="region of interest" description="Disordered" evidence="1">
    <location>
        <begin position="35"/>
        <end position="54"/>
    </location>
</feature>
<evidence type="ECO:0000256" key="1">
    <source>
        <dbReference type="SAM" id="MobiDB-lite"/>
    </source>
</evidence>
<organism evidence="3">
    <name type="scientific">uncultured Thermomicrobiales bacterium</name>
    <dbReference type="NCBI Taxonomy" id="1645740"/>
    <lineage>
        <taxon>Bacteria</taxon>
        <taxon>Pseudomonadati</taxon>
        <taxon>Thermomicrobiota</taxon>
        <taxon>Thermomicrobia</taxon>
        <taxon>Thermomicrobiales</taxon>
        <taxon>environmental samples</taxon>
    </lineage>
</organism>
<dbReference type="AlphaFoldDB" id="A0A6J4UGB4"/>
<dbReference type="InterPro" id="IPR002559">
    <property type="entry name" value="Transposase_11"/>
</dbReference>
<feature type="domain" description="Transposase IS4-like" evidence="2">
    <location>
        <begin position="3"/>
        <end position="128"/>
    </location>
</feature>
<name>A0A6J4UGB4_9BACT</name>
<protein>
    <submittedName>
        <fullName evidence="3">Mobile element protein</fullName>
    </submittedName>
</protein>
<proteinExistence type="predicted"/>
<evidence type="ECO:0000313" key="3">
    <source>
        <dbReference type="EMBL" id="CAA9549587.1"/>
    </source>
</evidence>
<dbReference type="GO" id="GO:0004803">
    <property type="term" value="F:transposase activity"/>
    <property type="evidence" value="ECO:0007669"/>
    <property type="project" value="InterPro"/>
</dbReference>
<dbReference type="PANTHER" id="PTHR30007:SF1">
    <property type="entry name" value="BLR1914 PROTEIN"/>
    <property type="match status" value="1"/>
</dbReference>
<accession>A0A6J4UGB4</accession>
<dbReference type="NCBIfam" id="NF033580">
    <property type="entry name" value="transpos_IS5_3"/>
    <property type="match status" value="1"/>
</dbReference>
<dbReference type="PANTHER" id="PTHR30007">
    <property type="entry name" value="PHP DOMAIN PROTEIN"/>
    <property type="match status" value="1"/>
</dbReference>
<evidence type="ECO:0000259" key="2">
    <source>
        <dbReference type="Pfam" id="PF01609"/>
    </source>
</evidence>
<sequence>MVDRNGIPLAVRLSAVNAHDSTQLLPLVDAIPPIIGPRSRPGRPRKRPTKLHADKAYDSAEKRCALRARSITSRIARRGVDSSERLGRHRWVVERTFAWLLGCRRLSVRYERRGDLLQGLLHLACALICLRFLDPATG</sequence>
<dbReference type="GO" id="GO:0006313">
    <property type="term" value="P:DNA transposition"/>
    <property type="evidence" value="ECO:0007669"/>
    <property type="project" value="InterPro"/>
</dbReference>
<dbReference type="Pfam" id="PF01609">
    <property type="entry name" value="DDE_Tnp_1"/>
    <property type="match status" value="1"/>
</dbReference>